<dbReference type="FunFam" id="3.30.160.60:FF:000512">
    <property type="entry name" value="zinc finger protein 197 isoform X1"/>
    <property type="match status" value="1"/>
</dbReference>
<evidence type="ECO:0000256" key="5">
    <source>
        <dbReference type="ARBA" id="ARBA00022771"/>
    </source>
</evidence>
<evidence type="ECO:0000256" key="3">
    <source>
        <dbReference type="ARBA" id="ARBA00022723"/>
    </source>
</evidence>
<feature type="domain" description="C2H2-type" evidence="12">
    <location>
        <begin position="480"/>
        <end position="507"/>
    </location>
</feature>
<feature type="domain" description="C2H2-type" evidence="12">
    <location>
        <begin position="508"/>
        <end position="535"/>
    </location>
</feature>
<dbReference type="GO" id="GO:0005634">
    <property type="term" value="C:nucleus"/>
    <property type="evidence" value="ECO:0007669"/>
    <property type="project" value="UniProtKB-SubCell"/>
</dbReference>
<dbReference type="PROSITE" id="PS50157">
    <property type="entry name" value="ZINC_FINGER_C2H2_2"/>
    <property type="match status" value="10"/>
</dbReference>
<organism evidence="13 14">
    <name type="scientific">Leptosia nina</name>
    <dbReference type="NCBI Taxonomy" id="320188"/>
    <lineage>
        <taxon>Eukaryota</taxon>
        <taxon>Metazoa</taxon>
        <taxon>Ecdysozoa</taxon>
        <taxon>Arthropoda</taxon>
        <taxon>Hexapoda</taxon>
        <taxon>Insecta</taxon>
        <taxon>Pterygota</taxon>
        <taxon>Neoptera</taxon>
        <taxon>Endopterygota</taxon>
        <taxon>Lepidoptera</taxon>
        <taxon>Glossata</taxon>
        <taxon>Ditrysia</taxon>
        <taxon>Papilionoidea</taxon>
        <taxon>Pieridae</taxon>
        <taxon>Pierinae</taxon>
        <taxon>Leptosia</taxon>
    </lineage>
</organism>
<dbReference type="SMART" id="SM00355">
    <property type="entry name" value="ZnF_C2H2"/>
    <property type="match status" value="11"/>
</dbReference>
<feature type="domain" description="C2H2-type" evidence="12">
    <location>
        <begin position="622"/>
        <end position="649"/>
    </location>
</feature>
<feature type="domain" description="C2H2-type" evidence="12">
    <location>
        <begin position="423"/>
        <end position="450"/>
    </location>
</feature>
<evidence type="ECO:0000256" key="7">
    <source>
        <dbReference type="ARBA" id="ARBA00023015"/>
    </source>
</evidence>
<feature type="domain" description="C2H2-type" evidence="12">
    <location>
        <begin position="650"/>
        <end position="677"/>
    </location>
</feature>
<gene>
    <name evidence="13" type="ORF">LNINA_LOCUS8464</name>
</gene>
<keyword evidence="10" id="KW-0539">Nucleus</keyword>
<dbReference type="Pfam" id="PF13912">
    <property type="entry name" value="zf-C2H2_6"/>
    <property type="match status" value="1"/>
</dbReference>
<keyword evidence="6" id="KW-0862">Zinc</keyword>
<dbReference type="FunFam" id="3.30.160.60:FF:000110">
    <property type="entry name" value="Zinc finger protein-like"/>
    <property type="match status" value="1"/>
</dbReference>
<feature type="domain" description="C2H2-type" evidence="12">
    <location>
        <begin position="678"/>
        <end position="707"/>
    </location>
</feature>
<keyword evidence="9" id="KW-0804">Transcription</keyword>
<dbReference type="FunFam" id="3.30.160.60:FF:000065">
    <property type="entry name" value="B-cell CLL/lymphoma 6, member B"/>
    <property type="match status" value="1"/>
</dbReference>
<comment type="caution">
    <text evidence="13">The sequence shown here is derived from an EMBL/GenBank/DDBJ whole genome shotgun (WGS) entry which is preliminary data.</text>
</comment>
<keyword evidence="8" id="KW-0238">DNA-binding</keyword>
<dbReference type="PANTHER" id="PTHR24409">
    <property type="entry name" value="ZINC FINGER PROTEIN 142"/>
    <property type="match status" value="1"/>
</dbReference>
<keyword evidence="7" id="KW-0805">Transcription regulation</keyword>
<feature type="domain" description="C2H2-type" evidence="12">
    <location>
        <begin position="451"/>
        <end position="478"/>
    </location>
</feature>
<sequence>MRQKGNKMPKHCYICNKQDGGVERTKVNNIFDSKTPISDKKVCLVLQEISGKVVEEKHKKRNNLCAKCYKNLLEYDYLLARLNDMRKGISNNIAKSEDIRKTQTEDDSEINNRSKKKVKFVVPASKLKPVPPGFDLKLKNNNLFSTKTHPISVTKQPVPIFQTQQKIPQTISQTIEPNNQCTEMPIILPSDISSILDRKGFSLDDLVLMKDKNNENNDDRPMEIDEDAVIVEAENGLLSVVSHQKLLYGNSGLSFVMPQDTINNQDEDGQDSNSESHIELQVSGDEETAKAIIAAANEQGGTFIKVDTGEMFEVQSVESKMQDFNNGDDALRLDDGNMVEVVDDQFKCLFCERNNTTVKSESVLGDADWMMNHLKTAHSARLYLCSCGVIIRKRADFTAHLEIHADKNNILTPQTAERLGRQHECQVCKKKFSSRLVLSGHMNTHTGNRPYTCDICNKSFASRYSQQAHMKTHSERPRPYKCTECGKSFFTPHNLAHHQKIHSGVKDFVCKVCGKAFGSQHNLEVHAVVHSGVKPFVCSVCNKGFARRAEVRDHMRIHTGERPFECEHCGARFSQRSNLHSHRRATHLNDKRHQCPHCTKKFKRRRLLEYHIKSNHTGERPLKCELCDASFIYPEHYKKHVRIHSGERPFACEVCGKSFNSRDNRNVHRFVHSDRKPYECVICGTGYMRKHLLYQHMNSTGHISESIVVNQPRVSEVEDEESKVQSIIISADNKDGKIMDTVFETDELQVLAATEKGPTETVNAPTQYILSAGHKAMNIIQENEAQIEDNTYMIQNFENSEQIDGTVLENLTTEQLEESPVLSDGNSTWRFFQVQLSDGESGWVAVGQ</sequence>
<accession>A0AAV1JJL4</accession>
<evidence type="ECO:0000256" key="9">
    <source>
        <dbReference type="ARBA" id="ARBA00023163"/>
    </source>
</evidence>
<evidence type="ECO:0000259" key="12">
    <source>
        <dbReference type="PROSITE" id="PS50157"/>
    </source>
</evidence>
<evidence type="ECO:0000256" key="2">
    <source>
        <dbReference type="ARBA" id="ARBA00006991"/>
    </source>
</evidence>
<evidence type="ECO:0000256" key="10">
    <source>
        <dbReference type="ARBA" id="ARBA00023242"/>
    </source>
</evidence>
<dbReference type="FunFam" id="3.30.160.60:FF:000538">
    <property type="entry name" value="zinc finger protein 853"/>
    <property type="match status" value="1"/>
</dbReference>
<dbReference type="EMBL" id="CAVLEF010000011">
    <property type="protein sequence ID" value="CAK1549135.1"/>
    <property type="molecule type" value="Genomic_DNA"/>
</dbReference>
<evidence type="ECO:0000256" key="1">
    <source>
        <dbReference type="ARBA" id="ARBA00004123"/>
    </source>
</evidence>
<reference evidence="13 14" key="1">
    <citation type="submission" date="2023-11" db="EMBL/GenBank/DDBJ databases">
        <authorList>
            <person name="Okamura Y."/>
        </authorList>
    </citation>
    <scope>NUCLEOTIDE SEQUENCE [LARGE SCALE GENOMIC DNA]</scope>
</reference>
<evidence type="ECO:0000256" key="6">
    <source>
        <dbReference type="ARBA" id="ARBA00022833"/>
    </source>
</evidence>
<comment type="subcellular location">
    <subcellularLocation>
        <location evidence="1">Nucleus</location>
    </subcellularLocation>
</comment>
<dbReference type="GO" id="GO:0000977">
    <property type="term" value="F:RNA polymerase II transcription regulatory region sequence-specific DNA binding"/>
    <property type="evidence" value="ECO:0007669"/>
    <property type="project" value="TreeGrafter"/>
</dbReference>
<dbReference type="AlphaFoldDB" id="A0AAV1JJL4"/>
<name>A0AAV1JJL4_9NEOP</name>
<feature type="domain" description="C2H2-type" evidence="12">
    <location>
        <begin position="564"/>
        <end position="592"/>
    </location>
</feature>
<dbReference type="PANTHER" id="PTHR24409:SF295">
    <property type="entry name" value="AZ2-RELATED"/>
    <property type="match status" value="1"/>
</dbReference>
<evidence type="ECO:0000256" key="8">
    <source>
        <dbReference type="ARBA" id="ARBA00023125"/>
    </source>
</evidence>
<feature type="domain" description="C2H2-type" evidence="12">
    <location>
        <begin position="536"/>
        <end position="563"/>
    </location>
</feature>
<dbReference type="Gene3D" id="3.30.160.60">
    <property type="entry name" value="Classic Zinc Finger"/>
    <property type="match status" value="9"/>
</dbReference>
<keyword evidence="4" id="KW-0677">Repeat</keyword>
<dbReference type="GO" id="GO:0008270">
    <property type="term" value="F:zinc ion binding"/>
    <property type="evidence" value="ECO:0007669"/>
    <property type="project" value="UniProtKB-KW"/>
</dbReference>
<keyword evidence="3" id="KW-0479">Metal-binding</keyword>
<evidence type="ECO:0000313" key="13">
    <source>
        <dbReference type="EMBL" id="CAK1549135.1"/>
    </source>
</evidence>
<dbReference type="InterPro" id="IPR036236">
    <property type="entry name" value="Znf_C2H2_sf"/>
</dbReference>
<proteinExistence type="inferred from homology"/>
<dbReference type="Proteomes" id="UP001497472">
    <property type="component" value="Unassembled WGS sequence"/>
</dbReference>
<evidence type="ECO:0000313" key="14">
    <source>
        <dbReference type="Proteomes" id="UP001497472"/>
    </source>
</evidence>
<comment type="similarity">
    <text evidence="2">Belongs to the krueppel C2H2-type zinc-finger protein family.</text>
</comment>
<dbReference type="Pfam" id="PF00096">
    <property type="entry name" value="zf-C2H2"/>
    <property type="match status" value="8"/>
</dbReference>
<evidence type="ECO:0000256" key="11">
    <source>
        <dbReference type="PROSITE-ProRule" id="PRU00042"/>
    </source>
</evidence>
<dbReference type="InterPro" id="IPR013087">
    <property type="entry name" value="Znf_C2H2_type"/>
</dbReference>
<keyword evidence="14" id="KW-1185">Reference proteome</keyword>
<dbReference type="GO" id="GO:0000981">
    <property type="term" value="F:DNA-binding transcription factor activity, RNA polymerase II-specific"/>
    <property type="evidence" value="ECO:0007669"/>
    <property type="project" value="TreeGrafter"/>
</dbReference>
<feature type="domain" description="C2H2-type" evidence="12">
    <location>
        <begin position="593"/>
        <end position="621"/>
    </location>
</feature>
<keyword evidence="5 11" id="KW-0863">Zinc-finger</keyword>
<protein>
    <recommendedName>
        <fullName evidence="12">C2H2-type domain-containing protein</fullName>
    </recommendedName>
</protein>
<dbReference type="FunFam" id="3.30.160.60:FF:000094">
    <property type="entry name" value="Zinc finger protein 605"/>
    <property type="match status" value="1"/>
</dbReference>
<dbReference type="FunFam" id="3.30.160.60:FF:000624">
    <property type="entry name" value="zinc finger protein 697"/>
    <property type="match status" value="1"/>
</dbReference>
<dbReference type="SUPFAM" id="SSF57667">
    <property type="entry name" value="beta-beta-alpha zinc fingers"/>
    <property type="match status" value="5"/>
</dbReference>
<dbReference type="PROSITE" id="PS00028">
    <property type="entry name" value="ZINC_FINGER_C2H2_1"/>
    <property type="match status" value="10"/>
</dbReference>
<evidence type="ECO:0000256" key="4">
    <source>
        <dbReference type="ARBA" id="ARBA00022737"/>
    </source>
</evidence>